<evidence type="ECO:0000313" key="2">
    <source>
        <dbReference type="Proteomes" id="UP000305760"/>
    </source>
</evidence>
<evidence type="ECO:0000313" key="1">
    <source>
        <dbReference type="EMBL" id="TNJ34786.1"/>
    </source>
</evidence>
<gene>
    <name evidence="1" type="ORF">E1B00_03110</name>
</gene>
<proteinExistence type="predicted"/>
<name>A0A5C4RU90_9GAMM</name>
<protein>
    <submittedName>
        <fullName evidence="1">YkgJ family cysteine cluster protein</fullName>
    </submittedName>
</protein>
<comment type="caution">
    <text evidence="1">The sequence shown here is derived from an EMBL/GenBank/DDBJ whole genome shotgun (WGS) entry which is preliminary data.</text>
</comment>
<dbReference type="OrthoDB" id="71604at2"/>
<keyword evidence="2" id="KW-1185">Reference proteome</keyword>
<reference evidence="1 2" key="1">
    <citation type="submission" date="2019-03" db="EMBL/GenBank/DDBJ databases">
        <title>Arenimonas daejeonensis sp. nov., isolated from compost.</title>
        <authorList>
            <person name="Jeon C.O."/>
        </authorList>
    </citation>
    <scope>NUCLEOTIDE SEQUENCE [LARGE SCALE GENOMIC DNA]</scope>
    <source>
        <strain evidence="1 2">R29</strain>
    </source>
</reference>
<organism evidence="1 2">
    <name type="scientific">Arenimonas terrae</name>
    <dbReference type="NCBI Taxonomy" id="2546226"/>
    <lineage>
        <taxon>Bacteria</taxon>
        <taxon>Pseudomonadati</taxon>
        <taxon>Pseudomonadota</taxon>
        <taxon>Gammaproteobacteria</taxon>
        <taxon>Lysobacterales</taxon>
        <taxon>Lysobacteraceae</taxon>
        <taxon>Arenimonas</taxon>
    </lineage>
</organism>
<accession>A0A5C4RU90</accession>
<dbReference type="Pfam" id="PF03692">
    <property type="entry name" value="CxxCxxCC"/>
    <property type="match status" value="1"/>
</dbReference>
<dbReference type="RefSeq" id="WP_139445544.1">
    <property type="nucleotide sequence ID" value="NZ_SMDR01000001.1"/>
</dbReference>
<sequence>MRPLPGPAARLLDTRPPPEPPVHCDTCTGLCCRLTVVLTPGDEAVPAALVDTAAGGLRTMAHRPDGFCVALGDDGRCGIYTLRPQACRRFLMAGPYCRAIREDAERAR</sequence>
<dbReference type="EMBL" id="SMDR01000001">
    <property type="protein sequence ID" value="TNJ34786.1"/>
    <property type="molecule type" value="Genomic_DNA"/>
</dbReference>
<dbReference type="AlphaFoldDB" id="A0A5C4RU90"/>
<dbReference type="Proteomes" id="UP000305760">
    <property type="component" value="Unassembled WGS sequence"/>
</dbReference>
<dbReference type="InterPro" id="IPR005358">
    <property type="entry name" value="Puta_zinc/iron-chelating_dom"/>
</dbReference>